<keyword evidence="4" id="KW-0808">Transferase</keyword>
<reference evidence="7 8" key="1">
    <citation type="submission" date="2017-01" db="EMBL/GenBank/DDBJ databases">
        <authorList>
            <person name="Varghese N."/>
            <person name="Submissions S."/>
        </authorList>
    </citation>
    <scope>NUCLEOTIDE SEQUENCE [LARGE SCALE GENOMIC DNA]</scope>
    <source>
        <strain evidence="7 8">DSM 44280</strain>
    </source>
</reference>
<accession>A0A9X8WGM3</accession>
<evidence type="ECO:0000256" key="4">
    <source>
        <dbReference type="ARBA" id="ARBA00022679"/>
    </source>
</evidence>
<evidence type="ECO:0000259" key="6">
    <source>
        <dbReference type="Pfam" id="PF05175"/>
    </source>
</evidence>
<evidence type="ECO:0000256" key="1">
    <source>
        <dbReference type="ARBA" id="ARBA00022490"/>
    </source>
</evidence>
<evidence type="ECO:0000313" key="7">
    <source>
        <dbReference type="EMBL" id="SIQ01663.1"/>
    </source>
</evidence>
<dbReference type="Gene3D" id="3.40.50.150">
    <property type="entry name" value="Vaccinia Virus protein VP39"/>
    <property type="match status" value="2"/>
</dbReference>
<dbReference type="GO" id="GO:0032259">
    <property type="term" value="P:methylation"/>
    <property type="evidence" value="ECO:0007669"/>
    <property type="project" value="UniProtKB-KW"/>
</dbReference>
<evidence type="ECO:0000256" key="2">
    <source>
        <dbReference type="ARBA" id="ARBA00022552"/>
    </source>
</evidence>
<dbReference type="GO" id="GO:0008170">
    <property type="term" value="F:N-methyltransferase activity"/>
    <property type="evidence" value="ECO:0007669"/>
    <property type="project" value="UniProtKB-ARBA"/>
</dbReference>
<dbReference type="PROSITE" id="PS00092">
    <property type="entry name" value="N6_MTASE"/>
    <property type="match status" value="1"/>
</dbReference>
<dbReference type="PANTHER" id="PTHR47816">
    <property type="entry name" value="RIBOSOMAL RNA SMALL SUBUNIT METHYLTRANSFERASE C"/>
    <property type="match status" value="1"/>
</dbReference>
<dbReference type="InterPro" id="IPR029063">
    <property type="entry name" value="SAM-dependent_MTases_sf"/>
</dbReference>
<evidence type="ECO:0000256" key="5">
    <source>
        <dbReference type="SAM" id="MobiDB-lite"/>
    </source>
</evidence>
<dbReference type="InterPro" id="IPR007848">
    <property type="entry name" value="Small_mtfrase_dom"/>
</dbReference>
<proteinExistence type="predicted"/>
<dbReference type="InterPro" id="IPR046977">
    <property type="entry name" value="RsmC/RlmG"/>
</dbReference>
<evidence type="ECO:0000256" key="3">
    <source>
        <dbReference type="ARBA" id="ARBA00022603"/>
    </source>
</evidence>
<dbReference type="PANTHER" id="PTHR47816:SF4">
    <property type="entry name" value="RIBOSOMAL RNA SMALL SUBUNIT METHYLTRANSFERASE C"/>
    <property type="match status" value="1"/>
</dbReference>
<dbReference type="InterPro" id="IPR002052">
    <property type="entry name" value="DNA_methylase_N6_adenine_CS"/>
</dbReference>
<gene>
    <name evidence="7" type="ORF">SAMN05421802_104107</name>
</gene>
<comment type="caution">
    <text evidence="7">The sequence shown here is derived from an EMBL/GenBank/DDBJ whole genome shotgun (WGS) entry which is preliminary data.</text>
</comment>
<feature type="region of interest" description="Disordered" evidence="5">
    <location>
        <begin position="32"/>
        <end position="54"/>
    </location>
</feature>
<dbReference type="SUPFAM" id="SSF53335">
    <property type="entry name" value="S-adenosyl-L-methionine-dependent methyltransferases"/>
    <property type="match status" value="1"/>
</dbReference>
<sequence>MRTLDSLIWDVAFGDTAFGGVASVEPAASAYPGSQTLGAGKNRPMTGSSSQGLGEGDRQAVLICHDPTLDLTRAAVATGAPVLFLDSDYARSQEASAMGVEIAGDVRLDEFLAGATGSAVAVGEMPKSLARLDYLARSIAGAGFDDVRVVLGANNKHLARSMNTVLGESFTDVAASLGRGKFRCLVASGPREVAYAPLLGDGLVAVGGVFSGAKPDRGGELLRSCLPAEPGRLLDLGCGNGSVTRGMGGVATDADADAVLSARAIGLEATWDDAGSRLPDASFDTIALNPPFHDGTTVDATLVQHLLDASVRLLAPGGALYVVHNSHLRYRGEVERRFASVEQVARNTTFTVLRATR</sequence>
<dbReference type="GO" id="GO:0008757">
    <property type="term" value="F:S-adenosylmethionine-dependent methyltransferase activity"/>
    <property type="evidence" value="ECO:0007669"/>
    <property type="project" value="InterPro"/>
</dbReference>
<dbReference type="Proteomes" id="UP000185547">
    <property type="component" value="Unassembled WGS sequence"/>
</dbReference>
<name>A0A9X8WGM3_9CORY</name>
<organism evidence="7 8">
    <name type="scientific">Corynebacterium afermentans</name>
    <dbReference type="NCBI Taxonomy" id="38286"/>
    <lineage>
        <taxon>Bacteria</taxon>
        <taxon>Bacillati</taxon>
        <taxon>Actinomycetota</taxon>
        <taxon>Actinomycetes</taxon>
        <taxon>Mycobacteriales</taxon>
        <taxon>Corynebacteriaceae</taxon>
        <taxon>Corynebacterium</taxon>
    </lineage>
</organism>
<keyword evidence="3" id="KW-0489">Methyltransferase</keyword>
<evidence type="ECO:0000313" key="8">
    <source>
        <dbReference type="Proteomes" id="UP000185547"/>
    </source>
</evidence>
<dbReference type="GO" id="GO:0006364">
    <property type="term" value="P:rRNA processing"/>
    <property type="evidence" value="ECO:0007669"/>
    <property type="project" value="UniProtKB-KW"/>
</dbReference>
<dbReference type="CDD" id="cd02440">
    <property type="entry name" value="AdoMet_MTases"/>
    <property type="match status" value="1"/>
</dbReference>
<keyword evidence="8" id="KW-1185">Reference proteome</keyword>
<dbReference type="GO" id="GO:0003676">
    <property type="term" value="F:nucleic acid binding"/>
    <property type="evidence" value="ECO:0007669"/>
    <property type="project" value="InterPro"/>
</dbReference>
<dbReference type="EMBL" id="FTMH01000004">
    <property type="protein sequence ID" value="SIQ01663.1"/>
    <property type="molecule type" value="Genomic_DNA"/>
</dbReference>
<dbReference type="Pfam" id="PF05175">
    <property type="entry name" value="MTS"/>
    <property type="match status" value="1"/>
</dbReference>
<protein>
    <submittedName>
        <fullName evidence="7">16S rRNA (Guanine1207-N2)-methyltransferase</fullName>
    </submittedName>
</protein>
<keyword evidence="1" id="KW-0963">Cytoplasm</keyword>
<keyword evidence="2" id="KW-0698">rRNA processing</keyword>
<dbReference type="AlphaFoldDB" id="A0A9X8WGM3"/>
<feature type="domain" description="Methyltransferase small" evidence="6">
    <location>
        <begin position="205"/>
        <end position="354"/>
    </location>
</feature>